<sequence>MINGIVTRLRQANQAYHSGISIMEDHEYDQLEEQLRELAPDHPFLKEIGSVPTDRHPKIELPIFLGSMDKIKNDEKKIKRFIKKYSPTTYVISHKLDGLSALYTGSHLYTRGNGYIGSDISHLIRHLRLPKLPKNHMVRGELIIKKNKYEEIGGDTRTARNFVSGIINSYKKRYSKKIMMGIDFVVFQVIRWDNDNTPLNSQKLTPLEQFEIAKNLKFIHVKYKTVERNNINNNTLEEILSQEKKSSEYEIDGIIVTPNRGYAIPKEGNPPWAFAFKQDTNDMIKETTVTDITWKLTKDNRLFPTIHFKEINLMKTRVKKCTGKNAKFILDKGIGVGAVIQVVRSGDVIPNVYKVVTPVTPTMPDGNWDATRTHLMRDGDNTVRTMVHFCKKTNIKQLSEKLVERLVDANINTIKKLINATPSDLIKVEGFKQRMAEKIYAEIQDKIHKLTLLKAMAASNVFGSGIGERKLKAILKEYPRMLEGITVEEIIAIPTMNVVTAQRIIDGIPLFIDWLDETDLILQHENYEEKPLSDVNSAFAGKNIVFTGVRDAELETLISSIGKVTTSISKNTNYVITNDVNGNSSKLKKAREFGIPIVLLDVAREMHNMR</sequence>
<dbReference type="Gene3D" id="2.40.50.140">
    <property type="entry name" value="Nucleic acid-binding proteins"/>
    <property type="match status" value="1"/>
</dbReference>
<evidence type="ECO:0000256" key="6">
    <source>
        <dbReference type="ARBA" id="ARBA00023027"/>
    </source>
</evidence>
<dbReference type="GO" id="GO:0003911">
    <property type="term" value="F:DNA ligase (NAD+) activity"/>
    <property type="evidence" value="ECO:0007669"/>
    <property type="project" value="UniProtKB-EC"/>
</dbReference>
<dbReference type="SUPFAM" id="SSF52113">
    <property type="entry name" value="BRCT domain"/>
    <property type="match status" value="1"/>
</dbReference>
<dbReference type="GO" id="GO:0006260">
    <property type="term" value="P:DNA replication"/>
    <property type="evidence" value="ECO:0007669"/>
    <property type="project" value="UniProtKB-KW"/>
</dbReference>
<dbReference type="InterPro" id="IPR001357">
    <property type="entry name" value="BRCT_dom"/>
</dbReference>
<dbReference type="InterPro" id="IPR013840">
    <property type="entry name" value="DNAligase_N"/>
</dbReference>
<name>A0A5J6VL23_9VIRU</name>
<dbReference type="GO" id="GO:0000166">
    <property type="term" value="F:nucleotide binding"/>
    <property type="evidence" value="ECO:0007669"/>
    <property type="project" value="InterPro"/>
</dbReference>
<evidence type="ECO:0000256" key="7">
    <source>
        <dbReference type="ARBA" id="ARBA00034005"/>
    </source>
</evidence>
<dbReference type="PIRSF" id="PIRSF001604">
    <property type="entry name" value="LigA"/>
    <property type="match status" value="1"/>
</dbReference>
<dbReference type="Pfam" id="PF03120">
    <property type="entry name" value="OB_DNA_ligase"/>
    <property type="match status" value="1"/>
</dbReference>
<dbReference type="Pfam" id="PF14520">
    <property type="entry name" value="HHH_5"/>
    <property type="match status" value="1"/>
</dbReference>
<dbReference type="InterPro" id="IPR010995">
    <property type="entry name" value="DNA_repair_Rad51/TF_NusA_a-hlx"/>
</dbReference>
<evidence type="ECO:0000256" key="3">
    <source>
        <dbReference type="ARBA" id="ARBA00022705"/>
    </source>
</evidence>
<evidence type="ECO:0000259" key="8">
    <source>
        <dbReference type="PROSITE" id="PS50172"/>
    </source>
</evidence>
<dbReference type="SMART" id="SM00532">
    <property type="entry name" value="LIGANc"/>
    <property type="match status" value="1"/>
</dbReference>
<keyword evidence="2 9" id="KW-0436">Ligase</keyword>
<proteinExistence type="predicted"/>
<accession>A0A5J6VL23</accession>
<dbReference type="SUPFAM" id="SSF56091">
    <property type="entry name" value="DNA ligase/mRNA capping enzyme, catalytic domain"/>
    <property type="match status" value="1"/>
</dbReference>
<dbReference type="Gene3D" id="1.10.150.20">
    <property type="entry name" value="5' to 3' exonuclease, C-terminal subdomain"/>
    <property type="match status" value="1"/>
</dbReference>
<dbReference type="GO" id="GO:0006281">
    <property type="term" value="P:DNA repair"/>
    <property type="evidence" value="ECO:0007669"/>
    <property type="project" value="InterPro"/>
</dbReference>
<dbReference type="Pfam" id="PF01653">
    <property type="entry name" value="DNA_ligase_aden"/>
    <property type="match status" value="1"/>
</dbReference>
<evidence type="ECO:0000256" key="2">
    <source>
        <dbReference type="ARBA" id="ARBA00022598"/>
    </source>
</evidence>
<dbReference type="Gene3D" id="3.30.470.30">
    <property type="entry name" value="DNA ligase/mRNA capping enzyme"/>
    <property type="match status" value="1"/>
</dbReference>
<dbReference type="InterPro" id="IPR036420">
    <property type="entry name" value="BRCT_dom_sf"/>
</dbReference>
<dbReference type="EC" id="6.5.1.2" evidence="1"/>
<dbReference type="InterPro" id="IPR013839">
    <property type="entry name" value="DNAligase_adenylation"/>
</dbReference>
<evidence type="ECO:0000256" key="5">
    <source>
        <dbReference type="ARBA" id="ARBA00022833"/>
    </source>
</evidence>
<dbReference type="SUPFAM" id="SSF50249">
    <property type="entry name" value="Nucleic acid-binding proteins"/>
    <property type="match status" value="1"/>
</dbReference>
<keyword evidence="4" id="KW-0479">Metal-binding</keyword>
<organism evidence="9">
    <name type="scientific">Megaviridae environmental sample</name>
    <dbReference type="NCBI Taxonomy" id="1737588"/>
    <lineage>
        <taxon>Viruses</taxon>
        <taxon>Varidnaviria</taxon>
        <taxon>Bamfordvirae</taxon>
        <taxon>Nucleocytoviricota</taxon>
        <taxon>Megaviricetes</taxon>
        <taxon>Imitervirales</taxon>
        <taxon>Mimiviridae</taxon>
        <taxon>environmental samples</taxon>
    </lineage>
</organism>
<comment type="catalytic activity">
    <reaction evidence="7">
        <text>NAD(+) + (deoxyribonucleotide)n-3'-hydroxyl + 5'-phospho-(deoxyribonucleotide)m = (deoxyribonucleotide)n+m + AMP + beta-nicotinamide D-nucleotide.</text>
        <dbReference type="EC" id="6.5.1.2"/>
    </reaction>
</comment>
<dbReference type="Gene3D" id="1.10.287.610">
    <property type="entry name" value="Helix hairpin bin"/>
    <property type="match status" value="1"/>
</dbReference>
<evidence type="ECO:0000313" key="9">
    <source>
        <dbReference type="EMBL" id="QFG74141.1"/>
    </source>
</evidence>
<feature type="domain" description="BRCT" evidence="8">
    <location>
        <begin position="534"/>
        <end position="598"/>
    </location>
</feature>
<dbReference type="Gene3D" id="3.40.50.10190">
    <property type="entry name" value="BRCT domain"/>
    <property type="match status" value="1"/>
</dbReference>
<keyword evidence="6" id="KW-0520">NAD</keyword>
<dbReference type="Pfam" id="PF00533">
    <property type="entry name" value="BRCT"/>
    <property type="match status" value="1"/>
</dbReference>
<reference evidence="9" key="1">
    <citation type="journal article" date="2019" name="Philos. Trans. R. Soc. Lond., B, Biol. Sci.">
        <title>Targeted metagenomic recovery of four divergent viruses reveals shared and distinctive characteristics of giant viruses of marine eukaryotes.</title>
        <authorList>
            <person name="Needham D.M."/>
            <person name="Poirier C."/>
            <person name="Hehenberger E."/>
            <person name="Jimenez V."/>
            <person name="Swalwell J.E."/>
            <person name="Santoro A.E."/>
            <person name="Worden A.Z."/>
        </authorList>
    </citation>
    <scope>NUCLEOTIDE SEQUENCE</scope>
    <source>
        <strain evidence="9">OPacV-662</strain>
    </source>
</reference>
<dbReference type="SUPFAM" id="SSF47794">
    <property type="entry name" value="Rad51 N-terminal domain-like"/>
    <property type="match status" value="1"/>
</dbReference>
<dbReference type="PROSITE" id="PS50172">
    <property type="entry name" value="BRCT"/>
    <property type="match status" value="1"/>
</dbReference>
<dbReference type="EMBL" id="MN448280">
    <property type="protein sequence ID" value="QFG74141.1"/>
    <property type="molecule type" value="Genomic_DNA"/>
</dbReference>
<keyword evidence="5" id="KW-0862">Zinc</keyword>
<evidence type="ECO:0000256" key="4">
    <source>
        <dbReference type="ARBA" id="ARBA00022723"/>
    </source>
</evidence>
<keyword evidence="3" id="KW-0235">DNA replication</keyword>
<dbReference type="InterPro" id="IPR012340">
    <property type="entry name" value="NA-bd_OB-fold"/>
</dbReference>
<dbReference type="InterPro" id="IPR004150">
    <property type="entry name" value="NAD_DNA_ligase_OB"/>
</dbReference>
<evidence type="ECO:0000256" key="1">
    <source>
        <dbReference type="ARBA" id="ARBA00012722"/>
    </source>
</evidence>
<dbReference type="InterPro" id="IPR001679">
    <property type="entry name" value="DNA_ligase"/>
</dbReference>
<protein>
    <recommendedName>
        <fullName evidence="1">DNA ligase (NAD(+))</fullName>
        <ecNumber evidence="1">6.5.1.2</ecNumber>
    </recommendedName>
</protein>